<dbReference type="AlphaFoldDB" id="A0A6H2HD70"/>
<dbReference type="CDD" id="cd16364">
    <property type="entry name" value="T3SC_I-like"/>
    <property type="match status" value="1"/>
</dbReference>
<accession>A0A6H2HD70</accession>
<sequence length="152" mass="17305">MDLQLFFQVIGAATKLELNDQAKSGGCTIHFGSNLDVVFESTEDKKNIHFFSQVLKLDITAERTRSRLFSALLQLHLLGIATENCYFGFDPDLDRIILFRTLILENLGAEQAVRAVEEFVNQLERWQGELLNVVARQNGAENQIPIFSMQRM</sequence>
<dbReference type="Pfam" id="PF05932">
    <property type="entry name" value="CesT"/>
    <property type="match status" value="1"/>
</dbReference>
<reference evidence="1 2" key="1">
    <citation type="submission" date="2020-04" db="EMBL/GenBank/DDBJ databases">
        <title>Complete genome of a Psychrophilic, Marine, Gas Vacuolate Bacterium Polaromonas vacuolata KCTC 22033T.</title>
        <authorList>
            <person name="Hwang K."/>
            <person name="Kim K.M."/>
        </authorList>
    </citation>
    <scope>NUCLEOTIDE SEQUENCE [LARGE SCALE GENOMIC DNA]</scope>
    <source>
        <strain evidence="1 2">KCTC 22033</strain>
    </source>
</reference>
<dbReference type="Gene3D" id="3.30.1460.10">
    <property type="match status" value="1"/>
</dbReference>
<gene>
    <name evidence="1" type="ORF">HC248_03156</name>
</gene>
<dbReference type="Proteomes" id="UP000502041">
    <property type="component" value="Chromosome"/>
</dbReference>
<evidence type="ECO:0000313" key="2">
    <source>
        <dbReference type="Proteomes" id="UP000502041"/>
    </source>
</evidence>
<name>A0A6H2HD70_9BURK</name>
<evidence type="ECO:0000313" key="1">
    <source>
        <dbReference type="EMBL" id="QJC57825.1"/>
    </source>
</evidence>
<keyword evidence="2" id="KW-1185">Reference proteome</keyword>
<proteinExistence type="predicted"/>
<dbReference type="EMBL" id="CP051461">
    <property type="protein sequence ID" value="QJC57825.1"/>
    <property type="molecule type" value="Genomic_DNA"/>
</dbReference>
<dbReference type="SUPFAM" id="SSF69635">
    <property type="entry name" value="Type III secretory system chaperone-like"/>
    <property type="match status" value="1"/>
</dbReference>
<dbReference type="GO" id="GO:0030254">
    <property type="term" value="P:protein secretion by the type III secretion system"/>
    <property type="evidence" value="ECO:0007669"/>
    <property type="project" value="InterPro"/>
</dbReference>
<dbReference type="KEGG" id="pvac:HC248_03156"/>
<dbReference type="RefSeq" id="WP_168923289.1">
    <property type="nucleotide sequence ID" value="NZ_CP051461.1"/>
</dbReference>
<protein>
    <submittedName>
        <fullName evidence="1">Uncharacterized protein</fullName>
    </submittedName>
</protein>
<organism evidence="1 2">
    <name type="scientific">Polaromonas vacuolata</name>
    <dbReference type="NCBI Taxonomy" id="37448"/>
    <lineage>
        <taxon>Bacteria</taxon>
        <taxon>Pseudomonadati</taxon>
        <taxon>Pseudomonadota</taxon>
        <taxon>Betaproteobacteria</taxon>
        <taxon>Burkholderiales</taxon>
        <taxon>Comamonadaceae</taxon>
        <taxon>Polaromonas</taxon>
    </lineage>
</organism>
<dbReference type="InterPro" id="IPR010261">
    <property type="entry name" value="Tir_chaperone"/>
</dbReference>